<evidence type="ECO:0000259" key="1">
    <source>
        <dbReference type="Pfam" id="PF01909"/>
    </source>
</evidence>
<keyword evidence="2" id="KW-0808">Transferase</keyword>
<dbReference type="InterPro" id="IPR052548">
    <property type="entry name" value="Type_VII_TA_antitoxin"/>
</dbReference>
<evidence type="ECO:0000313" key="3">
    <source>
        <dbReference type="Proteomes" id="UP000502433"/>
    </source>
</evidence>
<dbReference type="EMBL" id="CP051206">
    <property type="protein sequence ID" value="QJB46886.1"/>
    <property type="molecule type" value="Genomic_DNA"/>
</dbReference>
<dbReference type="Gene3D" id="3.30.460.10">
    <property type="entry name" value="Beta Polymerase, domain 2"/>
    <property type="match status" value="1"/>
</dbReference>
<proteinExistence type="predicted"/>
<dbReference type="SUPFAM" id="SSF81301">
    <property type="entry name" value="Nucleotidyltransferase"/>
    <property type="match status" value="1"/>
</dbReference>
<dbReference type="CDD" id="cd05403">
    <property type="entry name" value="NT_KNTase_like"/>
    <property type="match status" value="1"/>
</dbReference>
<dbReference type="GO" id="GO:0016779">
    <property type="term" value="F:nucleotidyltransferase activity"/>
    <property type="evidence" value="ECO:0007669"/>
    <property type="project" value="InterPro"/>
</dbReference>
<dbReference type="Proteomes" id="UP000502433">
    <property type="component" value="Chromosome"/>
</dbReference>
<reference evidence="2 3" key="1">
    <citation type="submission" date="2020-04" db="EMBL/GenBank/DDBJ databases">
        <title>Genome-Wide Identification of 5-Methylcytosine Sites in Bacterial Genomes By High-Throughput Sequencing of MspJI Restriction Fragments.</title>
        <authorList>
            <person name="Wu V."/>
        </authorList>
    </citation>
    <scope>NUCLEOTIDE SEQUENCE [LARGE SCALE GENOMIC DNA]</scope>
    <source>
        <strain evidence="2 3">CCAP 1403/13f</strain>
    </source>
</reference>
<reference evidence="2 3" key="2">
    <citation type="submission" date="2020-04" db="EMBL/GenBank/DDBJ databases">
        <authorList>
            <person name="Fomenkov A."/>
            <person name="Anton B.P."/>
            <person name="Roberts R.J."/>
        </authorList>
    </citation>
    <scope>NUCLEOTIDE SEQUENCE [LARGE SCALE GENOMIC DNA]</scope>
    <source>
        <strain evidence="2 3">CCAP 1403/13f</strain>
    </source>
</reference>
<gene>
    <name evidence="2" type="ORF">HGD76_01575</name>
</gene>
<accession>A0A6H2C6Q2</accession>
<dbReference type="KEGG" id="dfs:HGD76_01575"/>
<name>A0A6H2C6Q2_DOLFA</name>
<protein>
    <submittedName>
        <fullName evidence="2">Nucleotidyltransferase domain-containing protein</fullName>
    </submittedName>
</protein>
<dbReference type="AlphaFoldDB" id="A0A6H2C6Q2"/>
<feature type="domain" description="Polymerase nucleotidyl transferase" evidence="1">
    <location>
        <begin position="38"/>
        <end position="114"/>
    </location>
</feature>
<dbReference type="Pfam" id="PF01909">
    <property type="entry name" value="NTP_transf_2"/>
    <property type="match status" value="1"/>
</dbReference>
<dbReference type="InterPro" id="IPR043519">
    <property type="entry name" value="NT_sf"/>
</dbReference>
<organism evidence="2 3">
    <name type="scientific">Dolichospermum flos-aquae CCAP 1403/13F</name>
    <dbReference type="NCBI Taxonomy" id="315271"/>
    <lineage>
        <taxon>Bacteria</taxon>
        <taxon>Bacillati</taxon>
        <taxon>Cyanobacteriota</taxon>
        <taxon>Cyanophyceae</taxon>
        <taxon>Nostocales</taxon>
        <taxon>Aphanizomenonaceae</taxon>
        <taxon>Dolichospermum</taxon>
    </lineage>
</organism>
<sequence length="119" mass="13416">MALIPMNINLKTILTRLKQELTDLYGELTSQRLRHRLQHLTLFGSQARGDAEPGSDIDVLVVLKSPVNPGEEIKRTGKAIADLSLEYDVVISCLFMDETHYQTRNGSLLRNIRKEGVLL</sequence>
<dbReference type="PANTHER" id="PTHR33933">
    <property type="entry name" value="NUCLEOTIDYLTRANSFERASE"/>
    <property type="match status" value="1"/>
</dbReference>
<dbReference type="PANTHER" id="PTHR33933:SF1">
    <property type="entry name" value="PROTEIN ADENYLYLTRANSFERASE MNTA-RELATED"/>
    <property type="match status" value="1"/>
</dbReference>
<dbReference type="InterPro" id="IPR002934">
    <property type="entry name" value="Polymerase_NTP_transf_dom"/>
</dbReference>
<evidence type="ECO:0000313" key="2">
    <source>
        <dbReference type="EMBL" id="QJB46886.1"/>
    </source>
</evidence>